<evidence type="ECO:0000313" key="10">
    <source>
        <dbReference type="EMBL" id="MEA0970086.1"/>
    </source>
</evidence>
<keyword evidence="6 9" id="KW-0029">Amino-acid transport</keyword>
<feature type="transmembrane region" description="Helical" evidence="9">
    <location>
        <begin position="53"/>
        <end position="75"/>
    </location>
</feature>
<evidence type="ECO:0000313" key="11">
    <source>
        <dbReference type="Proteomes" id="UP001291687"/>
    </source>
</evidence>
<evidence type="ECO:0000256" key="6">
    <source>
        <dbReference type="ARBA" id="ARBA00022970"/>
    </source>
</evidence>
<protein>
    <recommendedName>
        <fullName evidence="9">Branched-chain amino acid transport system carrier protein</fullName>
    </recommendedName>
</protein>
<proteinExistence type="inferred from homology"/>
<reference evidence="10 11" key="1">
    <citation type="submission" date="2023-03" db="EMBL/GenBank/DDBJ databases">
        <title>Host association and intracellularity evolved multiple times independently in the Rickettsiales.</title>
        <authorList>
            <person name="Castelli M."/>
            <person name="Nardi T."/>
            <person name="Gammuto L."/>
            <person name="Bellinzona G."/>
            <person name="Sabaneyeva E."/>
            <person name="Potekhin A."/>
            <person name="Serra V."/>
            <person name="Petroni G."/>
            <person name="Sassera D."/>
        </authorList>
    </citation>
    <scope>NUCLEOTIDE SEQUENCE [LARGE SCALE GENOMIC DNA]</scope>
    <source>
        <strain evidence="10 11">Sr 2-6</strain>
    </source>
</reference>
<feature type="transmembrane region" description="Helical" evidence="9">
    <location>
        <begin position="95"/>
        <end position="118"/>
    </location>
</feature>
<gene>
    <name evidence="10" type="ORF">Megvenef_00033</name>
</gene>
<keyword evidence="5 9" id="KW-0812">Transmembrane</keyword>
<keyword evidence="3 9" id="KW-0813">Transport</keyword>
<name>A0ABU5NAC4_9RICK</name>
<evidence type="ECO:0000256" key="9">
    <source>
        <dbReference type="RuleBase" id="RU362122"/>
    </source>
</evidence>
<feature type="transmembrane region" description="Helical" evidence="9">
    <location>
        <begin position="159"/>
        <end position="177"/>
    </location>
</feature>
<evidence type="ECO:0000256" key="2">
    <source>
        <dbReference type="ARBA" id="ARBA00008540"/>
    </source>
</evidence>
<comment type="caution">
    <text evidence="9">Lacks conserved residue(s) required for the propagation of feature annotation.</text>
</comment>
<feature type="transmembrane region" description="Helical" evidence="9">
    <location>
        <begin position="237"/>
        <end position="261"/>
    </location>
</feature>
<feature type="transmembrane region" description="Helical" evidence="9">
    <location>
        <begin position="124"/>
        <end position="147"/>
    </location>
</feature>
<evidence type="ECO:0000256" key="1">
    <source>
        <dbReference type="ARBA" id="ARBA00004651"/>
    </source>
</evidence>
<feature type="transmembrane region" description="Helical" evidence="9">
    <location>
        <begin position="281"/>
        <end position="305"/>
    </location>
</feature>
<feature type="transmembrane region" description="Helical" evidence="9">
    <location>
        <begin position="356"/>
        <end position="374"/>
    </location>
</feature>
<comment type="subcellular location">
    <subcellularLocation>
        <location evidence="9">Cell inner membrane</location>
        <topology evidence="9">Multi-pass membrane protein</topology>
    </subcellularLocation>
    <subcellularLocation>
        <location evidence="1">Cell membrane</location>
        <topology evidence="1">Multi-pass membrane protein</topology>
    </subcellularLocation>
</comment>
<comment type="similarity">
    <text evidence="2 9">Belongs to the branched chain amino acid transporter family.</text>
</comment>
<evidence type="ECO:0000256" key="5">
    <source>
        <dbReference type="ARBA" id="ARBA00022692"/>
    </source>
</evidence>
<comment type="function">
    <text evidence="9">Component of the transport system for branched-chain amino acids.</text>
</comment>
<dbReference type="PANTHER" id="PTHR30588">
    <property type="entry name" value="BRANCHED-CHAIN AMINO ACID TRANSPORT SYSTEM 2 CARRIER PROTEIN"/>
    <property type="match status" value="1"/>
</dbReference>
<keyword evidence="8 9" id="KW-0472">Membrane</keyword>
<accession>A0ABU5NAC4</accession>
<dbReference type="Pfam" id="PF05525">
    <property type="entry name" value="Branch_AA_trans"/>
    <property type="match status" value="1"/>
</dbReference>
<comment type="caution">
    <text evidence="10">The sequence shown here is derived from an EMBL/GenBank/DDBJ whole genome shotgun (WGS) entry which is preliminary data.</text>
</comment>
<feature type="transmembrane region" description="Helical" evidence="9">
    <location>
        <begin position="326"/>
        <end position="350"/>
    </location>
</feature>
<feature type="transmembrane region" description="Helical" evidence="9">
    <location>
        <begin position="22"/>
        <end position="47"/>
    </location>
</feature>
<sequence>MPLFVQEKEVIFTGVFAMNRHIFLYGFSIFSMFFGSGNLVFPIMVGVNNSDNWLAGFCGFFLTGIILPFLGLFVIKLYQGDYNKFFAQGGVIAKYAIPLFTLSLLGAFGVIPRCITVAHGGLEFLYNDIPLLAFSIIFCVLCYIVCLNDKIMFAILGKVLTPILLFFLLGLIIIGFYKGDSITASNEVFTNNFIDGFFRGYATMDLFASFFFASLIFKQIEALFPEKDNKSIIKAALGPSIFGAILLSIIYLGFVYLGSHYKNLAHDLPGELVLPAIANHLLGHNGALVIAIIIIFSCLTTAVALNSIYAKYLCSFSFIGDKRFPLVLFISTIASFAISLLDFDGIASILGPLLDISYPGLIALTIMSICTSSFHKLKIFIFYGITAMMLIL</sequence>
<evidence type="ECO:0000256" key="7">
    <source>
        <dbReference type="ARBA" id="ARBA00022989"/>
    </source>
</evidence>
<organism evidence="10 11">
    <name type="scientific">Candidatus Megaera venefica</name>
    <dbReference type="NCBI Taxonomy" id="2055910"/>
    <lineage>
        <taxon>Bacteria</taxon>
        <taxon>Pseudomonadati</taxon>
        <taxon>Pseudomonadota</taxon>
        <taxon>Alphaproteobacteria</taxon>
        <taxon>Rickettsiales</taxon>
        <taxon>Rickettsiaceae</taxon>
        <taxon>Candidatus Megaera</taxon>
    </lineage>
</organism>
<dbReference type="Gene3D" id="1.20.1740.10">
    <property type="entry name" value="Amino acid/polyamine transporter I"/>
    <property type="match status" value="1"/>
</dbReference>
<dbReference type="EMBL" id="JARJFB010000001">
    <property type="protein sequence ID" value="MEA0970086.1"/>
    <property type="molecule type" value="Genomic_DNA"/>
</dbReference>
<dbReference type="InterPro" id="IPR004685">
    <property type="entry name" value="Brnchd-chn_aa_trnsp_Livcs"/>
</dbReference>
<evidence type="ECO:0000256" key="4">
    <source>
        <dbReference type="ARBA" id="ARBA00022475"/>
    </source>
</evidence>
<keyword evidence="11" id="KW-1185">Reference proteome</keyword>
<keyword evidence="7 9" id="KW-1133">Transmembrane helix</keyword>
<evidence type="ECO:0000256" key="3">
    <source>
        <dbReference type="ARBA" id="ARBA00022448"/>
    </source>
</evidence>
<dbReference type="Proteomes" id="UP001291687">
    <property type="component" value="Unassembled WGS sequence"/>
</dbReference>
<evidence type="ECO:0000256" key="8">
    <source>
        <dbReference type="ARBA" id="ARBA00023136"/>
    </source>
</evidence>
<dbReference type="PANTHER" id="PTHR30588:SF0">
    <property type="entry name" value="BRANCHED-CHAIN AMINO ACID PERMEASE BRNQ"/>
    <property type="match status" value="1"/>
</dbReference>
<dbReference type="RefSeq" id="WP_322775992.1">
    <property type="nucleotide sequence ID" value="NZ_JARJFB010000001.1"/>
</dbReference>
<keyword evidence="4" id="KW-1003">Cell membrane</keyword>
<feature type="transmembrane region" description="Helical" evidence="9">
    <location>
        <begin position="197"/>
        <end position="217"/>
    </location>
</feature>